<feature type="region of interest" description="Disordered" evidence="1">
    <location>
        <begin position="143"/>
        <end position="215"/>
    </location>
</feature>
<dbReference type="AlphaFoldDB" id="A0A561CZE7"/>
<evidence type="ECO:0000256" key="1">
    <source>
        <dbReference type="SAM" id="MobiDB-lite"/>
    </source>
</evidence>
<evidence type="ECO:0008006" key="4">
    <source>
        <dbReference type="Google" id="ProtNLM"/>
    </source>
</evidence>
<keyword evidence="3" id="KW-1185">Reference proteome</keyword>
<comment type="caution">
    <text evidence="2">The sequence shown here is derived from an EMBL/GenBank/DDBJ whole genome shotgun (WGS) entry which is preliminary data.</text>
</comment>
<proteinExistence type="predicted"/>
<feature type="compositionally biased region" description="Basic and acidic residues" evidence="1">
    <location>
        <begin position="192"/>
        <end position="206"/>
    </location>
</feature>
<feature type="compositionally biased region" description="Basic and acidic residues" evidence="1">
    <location>
        <begin position="143"/>
        <end position="161"/>
    </location>
</feature>
<dbReference type="Proteomes" id="UP000319671">
    <property type="component" value="Unassembled WGS sequence"/>
</dbReference>
<protein>
    <recommendedName>
        <fullName evidence="4">Spore coat protein B</fullName>
    </recommendedName>
</protein>
<evidence type="ECO:0000313" key="2">
    <source>
        <dbReference type="EMBL" id="TWD96452.1"/>
    </source>
</evidence>
<evidence type="ECO:0000313" key="3">
    <source>
        <dbReference type="Proteomes" id="UP000319671"/>
    </source>
</evidence>
<reference evidence="2 3" key="1">
    <citation type="submission" date="2019-06" db="EMBL/GenBank/DDBJ databases">
        <title>Sorghum-associated microbial communities from plants grown in Nebraska, USA.</title>
        <authorList>
            <person name="Schachtman D."/>
        </authorList>
    </citation>
    <scope>NUCLEOTIDE SEQUENCE [LARGE SCALE GENOMIC DNA]</scope>
    <source>
        <strain evidence="2 3">2482</strain>
    </source>
</reference>
<sequence>MGKDIKEYFTNKVIKVDRGGPESRIGKLLDAGDDYFAVLTEDDGVVYYHTQHIKSFTENRNMQLEFDVKVPKDFEFKKAENFKELLQSLSYLWVRINRGGPDMVEGILIEVKDDFVYIITNDEVVRITIFHIKNVSYGPKIEKAKTEDHKSQEPKSQEPKSLKPKTLKPKTLKPKTLKPKTLKPKTLQTESLQHESPQRLNDESKNKHNKTNVVGRQNFDEDLTVLLSSMEKFLRNYSKGI</sequence>
<dbReference type="EMBL" id="VIVN01000011">
    <property type="protein sequence ID" value="TWD96452.1"/>
    <property type="molecule type" value="Genomic_DNA"/>
</dbReference>
<dbReference type="RefSeq" id="WP_186446566.1">
    <property type="nucleotide sequence ID" value="NZ_VIVN01000011.1"/>
</dbReference>
<name>A0A561CZE7_9BACI</name>
<accession>A0A561CZE7</accession>
<organism evidence="2 3">
    <name type="scientific">Neobacillus bataviensis</name>
    <dbReference type="NCBI Taxonomy" id="220685"/>
    <lineage>
        <taxon>Bacteria</taxon>
        <taxon>Bacillati</taxon>
        <taxon>Bacillota</taxon>
        <taxon>Bacilli</taxon>
        <taxon>Bacillales</taxon>
        <taxon>Bacillaceae</taxon>
        <taxon>Neobacillus</taxon>
    </lineage>
</organism>
<feature type="compositionally biased region" description="Basic residues" evidence="1">
    <location>
        <begin position="162"/>
        <end position="183"/>
    </location>
</feature>
<gene>
    <name evidence="2" type="ORF">FB550_111109</name>
</gene>